<feature type="domain" description="Carrier" evidence="6">
    <location>
        <begin position="324"/>
        <end position="399"/>
    </location>
</feature>
<dbReference type="GO" id="GO:0004312">
    <property type="term" value="F:fatty acid synthase activity"/>
    <property type="evidence" value="ECO:0007669"/>
    <property type="project" value="UniProtKB-EC"/>
</dbReference>
<dbReference type="SUPFAM" id="SSF56801">
    <property type="entry name" value="Acetyl-CoA synthetase-like"/>
    <property type="match status" value="1"/>
</dbReference>
<evidence type="ECO:0000256" key="3">
    <source>
        <dbReference type="ARBA" id="ARBA00022450"/>
    </source>
</evidence>
<dbReference type="Gene3D" id="3.30.300.30">
    <property type="match status" value="1"/>
</dbReference>
<evidence type="ECO:0000313" key="7">
    <source>
        <dbReference type="Proteomes" id="UP000050640"/>
    </source>
</evidence>
<accession>A0A0R3S6L8</accession>
<evidence type="ECO:0000256" key="1">
    <source>
        <dbReference type="ARBA" id="ARBA00012873"/>
    </source>
</evidence>
<dbReference type="PANTHER" id="PTHR44845:SF6">
    <property type="entry name" value="BETA-ALANINE-ACTIVATING ENZYME"/>
    <property type="match status" value="1"/>
</dbReference>
<dbReference type="PROSITE" id="PS00012">
    <property type="entry name" value="PHOSPHOPANTETHEINE"/>
    <property type="match status" value="1"/>
</dbReference>
<evidence type="ECO:0000259" key="6">
    <source>
        <dbReference type="PROSITE" id="PS50075"/>
    </source>
</evidence>
<dbReference type="Gene3D" id="3.40.50.12780">
    <property type="entry name" value="N-terminal domain of ligase-like"/>
    <property type="match status" value="1"/>
</dbReference>
<dbReference type="InterPro" id="IPR036736">
    <property type="entry name" value="ACP-like_sf"/>
</dbReference>
<sequence length="748" mass="84978">IECPHRGAAFSYEHRFVKYPYEENEREACNVFFVWELFRPILQGVEMYVIPDNVIYDLPQLCRFLSSNKITRMMFTPSLLEAVLDTHSEETIRSTFQTFRISECHDVSYSNLTEVFYTQPSRKYAPVGQVIPGVRVVVIDVSEGLKEVPMGVPGEIFVGGPALAIGYINRPELNEQRFITVPDELKDQLGERLYRTGDWGYLLPNSVLEICGRCDTMVKIRGYSIEILAVEAVILELPYVKTCVVISIGSEGEDKQLAAYVVLKENVTRKQMRADLKKQLPFYMVPSYFVYLSSLPVVPASSKVDKKALPPVDLRKDAVEASALPETPTEERLAKVWAEVLSRPAIDIQESFFDLGGHSLMAARLLHKIEEEFGVQLNMRELFATPTVSSLARRIDHKDDSDNLENVDLIHQVNIHDFKDNVLIDSIEKLGMMTNTLSDLIKNRVKIISGDVALLRLGLREEEYLFLTYEVDMVIHSAAYVNLIFPYQALHGINILGTRNILDFCHQNKVKPLYYLSTDAVIPPNLKDVDEDFKNDDVQGKLINGYAQTKWVAERLVLNSQIRGLPTVIFRLGNQAASMSTGVWNKQDFIYLLIFCSIQSKMAPDLDWVVEFTPVDFTASFITQILTKSFRASMGKIFHLMNSDGPNWRQIVNWINDFGIPMRIIPLQQWVQLDDTFFTTQSMYKRTNTEKTLKNMGGTYPVVTKRKATVGKVCIVTGASSGIGEAIVREFALIGYMKVVFCARRRAK</sequence>
<dbReference type="Gene3D" id="3.40.50.720">
    <property type="entry name" value="NAD(P)-binding Rossmann-like Domain"/>
    <property type="match status" value="2"/>
</dbReference>
<dbReference type="FunFam" id="1.10.1200.10:FF:000016">
    <property type="entry name" value="Non-ribosomal peptide synthase"/>
    <property type="match status" value="1"/>
</dbReference>
<dbReference type="SUPFAM" id="SSF47336">
    <property type="entry name" value="ACP-like"/>
    <property type="match status" value="1"/>
</dbReference>
<dbReference type="InterPro" id="IPR025110">
    <property type="entry name" value="AMP-bd_C"/>
</dbReference>
<evidence type="ECO:0000313" key="8">
    <source>
        <dbReference type="WBParaSite" id="EEL_0001044001-mRNA-1"/>
    </source>
</evidence>
<name>A0A0R3S6L8_9BILA</name>
<reference evidence="8" key="1">
    <citation type="submission" date="2017-02" db="UniProtKB">
        <authorList>
            <consortium name="WormBaseParasite"/>
        </authorList>
    </citation>
    <scope>IDENTIFICATION</scope>
</reference>
<dbReference type="EC" id="2.3.1.85" evidence="1"/>
<dbReference type="InterPro" id="IPR036291">
    <property type="entry name" value="NAD(P)-bd_dom_sf"/>
</dbReference>
<dbReference type="STRING" id="1147741.A0A0R3S6L8"/>
<dbReference type="Pfam" id="PF00550">
    <property type="entry name" value="PP-binding"/>
    <property type="match status" value="1"/>
</dbReference>
<dbReference type="InterPro" id="IPR042099">
    <property type="entry name" value="ANL_N_sf"/>
</dbReference>
<dbReference type="SMART" id="SM00823">
    <property type="entry name" value="PKS_PP"/>
    <property type="match status" value="1"/>
</dbReference>
<dbReference type="InterPro" id="IPR013120">
    <property type="entry name" value="FAR_NAD-bd"/>
</dbReference>
<dbReference type="GO" id="GO:0044550">
    <property type="term" value="P:secondary metabolite biosynthetic process"/>
    <property type="evidence" value="ECO:0007669"/>
    <property type="project" value="UniProtKB-ARBA"/>
</dbReference>
<dbReference type="WBParaSite" id="EEL_0001044001-mRNA-1">
    <property type="protein sequence ID" value="EEL_0001044001-mRNA-1"/>
    <property type="gene ID" value="EEL_0001044001"/>
</dbReference>
<dbReference type="InterPro" id="IPR006162">
    <property type="entry name" value="Ppantetheine_attach_site"/>
</dbReference>
<dbReference type="GO" id="GO:0031177">
    <property type="term" value="F:phosphopantetheine binding"/>
    <property type="evidence" value="ECO:0007669"/>
    <property type="project" value="InterPro"/>
</dbReference>
<dbReference type="SUPFAM" id="SSF51735">
    <property type="entry name" value="NAD(P)-binding Rossmann-fold domains"/>
    <property type="match status" value="2"/>
</dbReference>
<organism evidence="7 8">
    <name type="scientific">Elaeophora elaphi</name>
    <dbReference type="NCBI Taxonomy" id="1147741"/>
    <lineage>
        <taxon>Eukaryota</taxon>
        <taxon>Metazoa</taxon>
        <taxon>Ecdysozoa</taxon>
        <taxon>Nematoda</taxon>
        <taxon>Chromadorea</taxon>
        <taxon>Rhabditida</taxon>
        <taxon>Spirurina</taxon>
        <taxon>Spiruromorpha</taxon>
        <taxon>Filarioidea</taxon>
        <taxon>Onchocercidae</taxon>
        <taxon>Elaeophora</taxon>
    </lineage>
</organism>
<protein>
    <recommendedName>
        <fullName evidence="2">Fatty acid synthase</fullName>
        <ecNumber evidence="1">2.3.1.85</ecNumber>
    </recommendedName>
</protein>
<keyword evidence="3" id="KW-0596">Phosphopantetheine</keyword>
<dbReference type="InterPro" id="IPR045851">
    <property type="entry name" value="AMP-bd_C_sf"/>
</dbReference>
<proteinExistence type="predicted"/>
<dbReference type="PROSITE" id="PS50075">
    <property type="entry name" value="CARRIER"/>
    <property type="match status" value="1"/>
</dbReference>
<dbReference type="Gene3D" id="1.10.1200.10">
    <property type="entry name" value="ACP-like"/>
    <property type="match status" value="1"/>
</dbReference>
<dbReference type="InterPro" id="IPR020806">
    <property type="entry name" value="PKS_PP-bd"/>
</dbReference>
<dbReference type="AlphaFoldDB" id="A0A0R3S6L8"/>
<evidence type="ECO:0000256" key="5">
    <source>
        <dbReference type="ARBA" id="ARBA00044883"/>
    </source>
</evidence>
<comment type="catalytic activity">
    <reaction evidence="5">
        <text>acetyl-CoA + n malonyl-CoA + 2n NADPH + 2n H(+) = a long-chain fatty acid + (n+1) CoA + n CO2 + 2n NADP(+).</text>
        <dbReference type="EC" id="2.3.1.85"/>
    </reaction>
</comment>
<evidence type="ECO:0000256" key="2">
    <source>
        <dbReference type="ARBA" id="ARBA00018769"/>
    </source>
</evidence>
<dbReference type="Gene3D" id="3.40.50.980">
    <property type="match status" value="1"/>
</dbReference>
<keyword evidence="7" id="KW-1185">Reference proteome</keyword>
<dbReference type="GO" id="GO:0072330">
    <property type="term" value="P:monocarboxylic acid biosynthetic process"/>
    <property type="evidence" value="ECO:0007669"/>
    <property type="project" value="UniProtKB-ARBA"/>
</dbReference>
<dbReference type="InterPro" id="IPR009081">
    <property type="entry name" value="PP-bd_ACP"/>
</dbReference>
<dbReference type="Pfam" id="PF07993">
    <property type="entry name" value="NAD_binding_4"/>
    <property type="match status" value="1"/>
</dbReference>
<evidence type="ECO:0000256" key="4">
    <source>
        <dbReference type="ARBA" id="ARBA00022553"/>
    </source>
</evidence>
<dbReference type="Pfam" id="PF13193">
    <property type="entry name" value="AMP-binding_C"/>
    <property type="match status" value="1"/>
</dbReference>
<dbReference type="Proteomes" id="UP000050640">
    <property type="component" value="Unplaced"/>
</dbReference>
<keyword evidence="4" id="KW-0597">Phosphoprotein</keyword>
<dbReference type="PANTHER" id="PTHR44845">
    <property type="entry name" value="CARRIER DOMAIN-CONTAINING PROTEIN"/>
    <property type="match status" value="1"/>
</dbReference>